<proteinExistence type="predicted"/>
<protein>
    <submittedName>
        <fullName evidence="2">Serine hydrolase</fullName>
    </submittedName>
</protein>
<dbReference type="PANTHER" id="PTHR43283">
    <property type="entry name" value="BETA-LACTAMASE-RELATED"/>
    <property type="match status" value="1"/>
</dbReference>
<evidence type="ECO:0000259" key="1">
    <source>
        <dbReference type="Pfam" id="PF00144"/>
    </source>
</evidence>
<evidence type="ECO:0000313" key="3">
    <source>
        <dbReference type="Proteomes" id="UP000639606"/>
    </source>
</evidence>
<name>A0A918EH71_9PSEU</name>
<dbReference type="AlphaFoldDB" id="A0A918EH71"/>
<dbReference type="InterPro" id="IPR012338">
    <property type="entry name" value="Beta-lactam/transpept-like"/>
</dbReference>
<dbReference type="GO" id="GO:0016787">
    <property type="term" value="F:hydrolase activity"/>
    <property type="evidence" value="ECO:0007669"/>
    <property type="project" value="UniProtKB-KW"/>
</dbReference>
<keyword evidence="2" id="KW-0378">Hydrolase</keyword>
<reference evidence="2" key="1">
    <citation type="journal article" date="2014" name="Int. J. Syst. Evol. Microbiol.">
        <title>Complete genome sequence of Corynebacterium casei LMG S-19264T (=DSM 44701T), isolated from a smear-ripened cheese.</title>
        <authorList>
            <consortium name="US DOE Joint Genome Institute (JGI-PGF)"/>
            <person name="Walter F."/>
            <person name="Albersmeier A."/>
            <person name="Kalinowski J."/>
            <person name="Ruckert C."/>
        </authorList>
    </citation>
    <scope>NUCLEOTIDE SEQUENCE</scope>
    <source>
        <strain evidence="2">JCM 3313</strain>
    </source>
</reference>
<gene>
    <name evidence="2" type="ORF">GCM10010185_61440</name>
</gene>
<dbReference type="Gene3D" id="3.40.710.10">
    <property type="entry name" value="DD-peptidase/beta-lactamase superfamily"/>
    <property type="match status" value="1"/>
</dbReference>
<dbReference type="InterPro" id="IPR050789">
    <property type="entry name" value="Diverse_Enzym_Activities"/>
</dbReference>
<reference evidence="2" key="2">
    <citation type="submission" date="2020-09" db="EMBL/GenBank/DDBJ databases">
        <authorList>
            <person name="Sun Q."/>
            <person name="Ohkuma M."/>
        </authorList>
    </citation>
    <scope>NUCLEOTIDE SEQUENCE</scope>
    <source>
        <strain evidence="2">JCM 3313</strain>
    </source>
</reference>
<dbReference type="Proteomes" id="UP000639606">
    <property type="component" value="Unassembled WGS sequence"/>
</dbReference>
<dbReference type="SUPFAM" id="SSF56601">
    <property type="entry name" value="beta-lactamase/transpeptidase-like"/>
    <property type="match status" value="1"/>
</dbReference>
<keyword evidence="3" id="KW-1185">Reference proteome</keyword>
<dbReference type="PANTHER" id="PTHR43283:SF3">
    <property type="entry name" value="BETA-LACTAMASE FAMILY PROTEIN (AFU_ORTHOLOGUE AFUA_5G07500)"/>
    <property type="match status" value="1"/>
</dbReference>
<dbReference type="EMBL" id="BMRG01000019">
    <property type="protein sequence ID" value="GGP79292.1"/>
    <property type="molecule type" value="Genomic_DNA"/>
</dbReference>
<evidence type="ECO:0000313" key="2">
    <source>
        <dbReference type="EMBL" id="GGP79292.1"/>
    </source>
</evidence>
<sequence>MSGGLGFDRARLDRLDRHFARYVEDGRLAGWQLAITRRGATAHLSSCGFRDREAGSPVADDTLWRVYSMTKPIASVAAMTLWEEGAFALTDPVSRWIPSFADVRVYHRGSVDDVVTVPAIEPVRVWHLLTHTSGLTAGFLRTSVVDALYRRAGYDMGSPEGTTLASLCDDLARLPLLFQPGTAWGYGASTDVLGRLVEIWSGQSLDAAIADRVTRPLGMADTVWHADDARANRLAALYVPDPVTGLAVRADAIGDRALSPPAVLSAGGGMLSTLPDYVRFTRMLAGGGELDGVRVLAPRTLRLMTANHLAADLRALSTGGFTNAVFDGVGFGLGFAVVVDPVKARTATSPGEHHWGGAAGTVFWVDPVEELTVVFMTQLLHLAGSHLVPSEAHPIRARLRQLVYSALVA</sequence>
<dbReference type="InterPro" id="IPR001466">
    <property type="entry name" value="Beta-lactam-related"/>
</dbReference>
<dbReference type="Pfam" id="PF00144">
    <property type="entry name" value="Beta-lactamase"/>
    <property type="match status" value="1"/>
</dbReference>
<dbReference type="RefSeq" id="WP_189226825.1">
    <property type="nucleotide sequence ID" value="NZ_BMRG01000019.1"/>
</dbReference>
<organism evidence="2 3">
    <name type="scientific">Saccharothrix coeruleofusca</name>
    <dbReference type="NCBI Taxonomy" id="33919"/>
    <lineage>
        <taxon>Bacteria</taxon>
        <taxon>Bacillati</taxon>
        <taxon>Actinomycetota</taxon>
        <taxon>Actinomycetes</taxon>
        <taxon>Pseudonocardiales</taxon>
        <taxon>Pseudonocardiaceae</taxon>
        <taxon>Saccharothrix</taxon>
    </lineage>
</organism>
<comment type="caution">
    <text evidence="2">The sequence shown here is derived from an EMBL/GenBank/DDBJ whole genome shotgun (WGS) entry which is preliminary data.</text>
</comment>
<accession>A0A918EH71</accession>
<feature type="domain" description="Beta-lactamase-related" evidence="1">
    <location>
        <begin position="15"/>
        <end position="384"/>
    </location>
</feature>